<organism evidence="2 3">
    <name type="scientific">Callorhinchus milii</name>
    <name type="common">Ghost shark</name>
    <dbReference type="NCBI Taxonomy" id="7868"/>
    <lineage>
        <taxon>Eukaryota</taxon>
        <taxon>Metazoa</taxon>
        <taxon>Chordata</taxon>
        <taxon>Craniata</taxon>
        <taxon>Vertebrata</taxon>
        <taxon>Chondrichthyes</taxon>
        <taxon>Holocephali</taxon>
        <taxon>Chimaeriformes</taxon>
        <taxon>Callorhinchidae</taxon>
        <taxon>Callorhinchus</taxon>
    </lineage>
</organism>
<protein>
    <submittedName>
        <fullName evidence="2">Uncharacterized protein</fullName>
    </submittedName>
</protein>
<proteinExistence type="predicted"/>
<feature type="transmembrane region" description="Helical" evidence="1">
    <location>
        <begin position="33"/>
        <end position="53"/>
    </location>
</feature>
<reference evidence="3" key="3">
    <citation type="journal article" date="2014" name="Nature">
        <title>Elephant shark genome provides unique insights into gnathostome evolution.</title>
        <authorList>
            <consortium name="International Elephant Shark Genome Sequencing Consortium"/>
            <person name="Venkatesh B."/>
            <person name="Lee A.P."/>
            <person name="Ravi V."/>
            <person name="Maurya A.K."/>
            <person name="Lian M.M."/>
            <person name="Swann J.B."/>
            <person name="Ohta Y."/>
            <person name="Flajnik M.F."/>
            <person name="Sutoh Y."/>
            <person name="Kasahara M."/>
            <person name="Hoon S."/>
            <person name="Gangu V."/>
            <person name="Roy S.W."/>
            <person name="Irimia M."/>
            <person name="Korzh V."/>
            <person name="Kondrychyn I."/>
            <person name="Lim Z.W."/>
            <person name="Tay B.H."/>
            <person name="Tohari S."/>
            <person name="Kong K.W."/>
            <person name="Ho S."/>
            <person name="Lorente-Galdos B."/>
            <person name="Quilez J."/>
            <person name="Marques-Bonet T."/>
            <person name="Raney B.J."/>
            <person name="Ingham P.W."/>
            <person name="Tay A."/>
            <person name="Hillier L.W."/>
            <person name="Minx P."/>
            <person name="Boehm T."/>
            <person name="Wilson R.K."/>
            <person name="Brenner S."/>
            <person name="Warren W.C."/>
        </authorList>
    </citation>
    <scope>NUCLEOTIDE SEQUENCE [LARGE SCALE GENOMIC DNA]</scope>
</reference>
<name>A0A4W3HZF5_CALMI</name>
<accession>A0A4W3HZF5</accession>
<sequence length="102" mass="11247">RAPNWLQILQPVSSASSPVGEVKLTSSANRLCWVLKALCTWGTALCVCTWVTALCVCTWVTALCVCTWVTALSLCVCTWVFYEKPQRVLGVGQLCRGYLTLF</sequence>
<dbReference type="InParanoid" id="A0A4W3HZF5"/>
<dbReference type="Proteomes" id="UP000314986">
    <property type="component" value="Unassembled WGS sequence"/>
</dbReference>
<reference evidence="2" key="4">
    <citation type="submission" date="2025-08" db="UniProtKB">
        <authorList>
            <consortium name="Ensembl"/>
        </authorList>
    </citation>
    <scope>IDENTIFICATION</scope>
</reference>
<keyword evidence="3" id="KW-1185">Reference proteome</keyword>
<reference evidence="3" key="2">
    <citation type="journal article" date="2007" name="PLoS Biol.">
        <title>Survey sequencing and comparative analysis of the elephant shark (Callorhinchus milii) genome.</title>
        <authorList>
            <person name="Venkatesh B."/>
            <person name="Kirkness E.F."/>
            <person name="Loh Y.H."/>
            <person name="Halpern A.L."/>
            <person name="Lee A.P."/>
            <person name="Johnson J."/>
            <person name="Dandona N."/>
            <person name="Viswanathan L.D."/>
            <person name="Tay A."/>
            <person name="Venter J.C."/>
            <person name="Strausberg R.L."/>
            <person name="Brenner S."/>
        </authorList>
    </citation>
    <scope>NUCLEOTIDE SEQUENCE [LARGE SCALE GENOMIC DNA]</scope>
</reference>
<evidence type="ECO:0000256" key="1">
    <source>
        <dbReference type="SAM" id="Phobius"/>
    </source>
</evidence>
<dbReference type="AlphaFoldDB" id="A0A4W3HZF5"/>
<keyword evidence="1" id="KW-0472">Membrane</keyword>
<reference evidence="3" key="1">
    <citation type="journal article" date="2006" name="Science">
        <title>Ancient noncoding elements conserved in the human genome.</title>
        <authorList>
            <person name="Venkatesh B."/>
            <person name="Kirkness E.F."/>
            <person name="Loh Y.H."/>
            <person name="Halpern A.L."/>
            <person name="Lee A.P."/>
            <person name="Johnson J."/>
            <person name="Dandona N."/>
            <person name="Viswanathan L.D."/>
            <person name="Tay A."/>
            <person name="Venter J.C."/>
            <person name="Strausberg R.L."/>
            <person name="Brenner S."/>
        </authorList>
    </citation>
    <scope>NUCLEOTIDE SEQUENCE [LARGE SCALE GENOMIC DNA]</scope>
</reference>
<reference evidence="2" key="5">
    <citation type="submission" date="2025-09" db="UniProtKB">
        <authorList>
            <consortium name="Ensembl"/>
        </authorList>
    </citation>
    <scope>IDENTIFICATION</scope>
</reference>
<keyword evidence="1" id="KW-0812">Transmembrane</keyword>
<dbReference type="Ensembl" id="ENSCMIT00000020664.1">
    <property type="protein sequence ID" value="ENSCMIP00000020292.1"/>
    <property type="gene ID" value="ENSCMIG00000009365.1"/>
</dbReference>
<evidence type="ECO:0000313" key="3">
    <source>
        <dbReference type="Proteomes" id="UP000314986"/>
    </source>
</evidence>
<keyword evidence="1" id="KW-1133">Transmembrane helix</keyword>
<evidence type="ECO:0000313" key="2">
    <source>
        <dbReference type="Ensembl" id="ENSCMIP00000020292.1"/>
    </source>
</evidence>
<feature type="transmembrane region" description="Helical" evidence="1">
    <location>
        <begin position="59"/>
        <end position="82"/>
    </location>
</feature>